<accession>A0A1G5JX18</accession>
<protein>
    <submittedName>
        <fullName evidence="1">Uncharacterized protein</fullName>
    </submittedName>
</protein>
<dbReference type="OrthoDB" id="9800780at2"/>
<name>A0A1G5JX18_9FIRM</name>
<dbReference type="RefSeq" id="WP_091545388.1">
    <property type="nucleotide sequence ID" value="NZ_FMUS01000022.1"/>
</dbReference>
<dbReference type="AlphaFoldDB" id="A0A1G5JX18"/>
<organism evidence="1 2">
    <name type="scientific">Alkaliphilus peptidifermentans DSM 18978</name>
    <dbReference type="NCBI Taxonomy" id="1120976"/>
    <lineage>
        <taxon>Bacteria</taxon>
        <taxon>Bacillati</taxon>
        <taxon>Bacillota</taxon>
        <taxon>Clostridia</taxon>
        <taxon>Peptostreptococcales</taxon>
        <taxon>Natronincolaceae</taxon>
        <taxon>Alkaliphilus</taxon>
    </lineage>
</organism>
<sequence>MINIFLSINNREQIIQLPVVPEEFTIQSPHNNETYQTISQGDIKLIGMEGLKSLTIESFFPMKNYSFLRDDAYQGWEYVEKIEEWMKRRVPIRLVITDTPINMACSIDNFTYGVKDGSGDIYYSLSLEEFKFIHLERKKV</sequence>
<evidence type="ECO:0000313" key="2">
    <source>
        <dbReference type="Proteomes" id="UP000198636"/>
    </source>
</evidence>
<dbReference type="STRING" id="1120976.SAMN03080606_03097"/>
<keyword evidence="2" id="KW-1185">Reference proteome</keyword>
<proteinExistence type="predicted"/>
<dbReference type="EMBL" id="FMUS01000022">
    <property type="protein sequence ID" value="SCY93002.1"/>
    <property type="molecule type" value="Genomic_DNA"/>
</dbReference>
<dbReference type="Proteomes" id="UP000198636">
    <property type="component" value="Unassembled WGS sequence"/>
</dbReference>
<gene>
    <name evidence="1" type="ORF">SAMN03080606_03097</name>
</gene>
<evidence type="ECO:0000313" key="1">
    <source>
        <dbReference type="EMBL" id="SCY93002.1"/>
    </source>
</evidence>
<reference evidence="1 2" key="1">
    <citation type="submission" date="2016-10" db="EMBL/GenBank/DDBJ databases">
        <authorList>
            <person name="de Groot N.N."/>
        </authorList>
    </citation>
    <scope>NUCLEOTIDE SEQUENCE [LARGE SCALE GENOMIC DNA]</scope>
    <source>
        <strain evidence="1 2">DSM 18978</strain>
    </source>
</reference>